<organism evidence="6 7">
    <name type="scientific">Coffea canephora</name>
    <name type="common">Robusta coffee</name>
    <dbReference type="NCBI Taxonomy" id="49390"/>
    <lineage>
        <taxon>Eukaryota</taxon>
        <taxon>Viridiplantae</taxon>
        <taxon>Streptophyta</taxon>
        <taxon>Embryophyta</taxon>
        <taxon>Tracheophyta</taxon>
        <taxon>Spermatophyta</taxon>
        <taxon>Magnoliopsida</taxon>
        <taxon>eudicotyledons</taxon>
        <taxon>Gunneridae</taxon>
        <taxon>Pentapetalae</taxon>
        <taxon>asterids</taxon>
        <taxon>lamiids</taxon>
        <taxon>Gentianales</taxon>
        <taxon>Rubiaceae</taxon>
        <taxon>Ixoroideae</taxon>
        <taxon>Gardenieae complex</taxon>
        <taxon>Bertiereae - Coffeeae clade</taxon>
        <taxon>Coffeeae</taxon>
        <taxon>Coffea</taxon>
    </lineage>
</organism>
<dbReference type="SMR" id="A0A068U6F2"/>
<evidence type="ECO:0000313" key="7">
    <source>
        <dbReference type="Proteomes" id="UP000295252"/>
    </source>
</evidence>
<evidence type="ECO:0000256" key="2">
    <source>
        <dbReference type="ARBA" id="ARBA00022723"/>
    </source>
</evidence>
<dbReference type="InterPro" id="IPR005123">
    <property type="entry name" value="Oxoglu/Fe-dep_dioxygenase_dom"/>
</dbReference>
<evidence type="ECO:0000256" key="1">
    <source>
        <dbReference type="ARBA" id="ARBA00008056"/>
    </source>
</evidence>
<dbReference type="InterPro" id="IPR027443">
    <property type="entry name" value="IPNS-like_sf"/>
</dbReference>
<comment type="similarity">
    <text evidence="1 4">Belongs to the iron/ascorbate-dependent oxidoreductase family.</text>
</comment>
<dbReference type="EMBL" id="HG739095">
    <property type="protein sequence ID" value="CDP03734.1"/>
    <property type="molecule type" value="Genomic_DNA"/>
</dbReference>
<dbReference type="Pfam" id="PF14226">
    <property type="entry name" value="DIOX_N"/>
    <property type="match status" value="1"/>
</dbReference>
<keyword evidence="2 4" id="KW-0479">Metal-binding</keyword>
<dbReference type="GO" id="GO:0046872">
    <property type="term" value="F:metal ion binding"/>
    <property type="evidence" value="ECO:0007669"/>
    <property type="project" value="UniProtKB-KW"/>
</dbReference>
<dbReference type="AlphaFoldDB" id="A0A068U6F2"/>
<dbReference type="PROSITE" id="PS51471">
    <property type="entry name" value="FE2OG_OXY"/>
    <property type="match status" value="1"/>
</dbReference>
<protein>
    <recommendedName>
        <fullName evidence="5">Fe2OG dioxygenase domain-containing protein</fullName>
    </recommendedName>
</protein>
<dbReference type="GO" id="GO:0009805">
    <property type="term" value="P:coumarin biosynthetic process"/>
    <property type="evidence" value="ECO:0007669"/>
    <property type="project" value="UniProtKB-ARBA"/>
</dbReference>
<dbReference type="OMA" id="PAYRTMT"/>
<dbReference type="Pfam" id="PF03171">
    <property type="entry name" value="2OG-FeII_Oxy"/>
    <property type="match status" value="1"/>
</dbReference>
<evidence type="ECO:0000256" key="3">
    <source>
        <dbReference type="ARBA" id="ARBA00023004"/>
    </source>
</evidence>
<dbReference type="PhylomeDB" id="A0A068U6F2"/>
<dbReference type="InParanoid" id="A0A068U6F2"/>
<evidence type="ECO:0000256" key="4">
    <source>
        <dbReference type="RuleBase" id="RU003682"/>
    </source>
</evidence>
<dbReference type="OrthoDB" id="406156at2759"/>
<feature type="domain" description="Fe2OG dioxygenase" evidence="5">
    <location>
        <begin position="190"/>
        <end position="293"/>
    </location>
</feature>
<dbReference type="GO" id="GO:0002238">
    <property type="term" value="P:response to molecule of fungal origin"/>
    <property type="evidence" value="ECO:0007669"/>
    <property type="project" value="UniProtKB-ARBA"/>
</dbReference>
<dbReference type="Gramene" id="CDP03734">
    <property type="protein sequence ID" value="CDP03734"/>
    <property type="gene ID" value="GSCOC_T00016207001"/>
</dbReference>
<dbReference type="InterPro" id="IPR050295">
    <property type="entry name" value="Plant_2OG-oxidoreductases"/>
</dbReference>
<keyword evidence="3 4" id="KW-0408">Iron</keyword>
<dbReference type="Gene3D" id="2.60.120.330">
    <property type="entry name" value="B-lactam Antibiotic, Isopenicillin N Synthase, Chain"/>
    <property type="match status" value="1"/>
</dbReference>
<sequence length="342" mass="38156">MEQPRVLRWFDVQSVPGDYRFPLEDRPGRLPIPLCDAVPVIDLHKSTTSPEKWSMVRQIVEASQEYGFFQVINHGVSEDVVRETSTVFKEFFNMYAEGKKGTSASDGDLSRGWIYMNSSSVFAKDGIHLWRDNVKLACHPLEECMQGWPPKPTRYREVVATYVEEMRRLSGRILELICEGLGLEAGYLERLSQVQLVVGNYYPPCPDPSLTLGLLKHCDPSLITILLQEGNACGLQVLHNGKWIGVAPLPNALVVNIGNQLEIISNGKLKSAEHRAVTNSYEARISIATFINPSHNSIVEPAKVLVDELNPPRYAPTLYKDFAHTSKVASTEATKPPAPLDS</sequence>
<dbReference type="PANTHER" id="PTHR47991">
    <property type="entry name" value="OXOGLUTARATE/IRON-DEPENDENT DIOXYGENASE"/>
    <property type="match status" value="1"/>
</dbReference>
<name>A0A068U6F2_COFCA</name>
<accession>A0A068U6F2</accession>
<reference evidence="7" key="1">
    <citation type="journal article" date="2014" name="Science">
        <title>The coffee genome provides insight into the convergent evolution of caffeine biosynthesis.</title>
        <authorList>
            <person name="Denoeud F."/>
            <person name="Carretero-Paulet L."/>
            <person name="Dereeper A."/>
            <person name="Droc G."/>
            <person name="Guyot R."/>
            <person name="Pietrella M."/>
            <person name="Zheng C."/>
            <person name="Alberti A."/>
            <person name="Anthony F."/>
            <person name="Aprea G."/>
            <person name="Aury J.M."/>
            <person name="Bento P."/>
            <person name="Bernard M."/>
            <person name="Bocs S."/>
            <person name="Campa C."/>
            <person name="Cenci A."/>
            <person name="Combes M.C."/>
            <person name="Crouzillat D."/>
            <person name="Da Silva C."/>
            <person name="Daddiego L."/>
            <person name="De Bellis F."/>
            <person name="Dussert S."/>
            <person name="Garsmeur O."/>
            <person name="Gayraud T."/>
            <person name="Guignon V."/>
            <person name="Jahn K."/>
            <person name="Jamilloux V."/>
            <person name="Joet T."/>
            <person name="Labadie K."/>
            <person name="Lan T."/>
            <person name="Leclercq J."/>
            <person name="Lepelley M."/>
            <person name="Leroy T."/>
            <person name="Li L.T."/>
            <person name="Librado P."/>
            <person name="Lopez L."/>
            <person name="Munoz A."/>
            <person name="Noel B."/>
            <person name="Pallavicini A."/>
            <person name="Perrotta G."/>
            <person name="Poncet V."/>
            <person name="Pot D."/>
            <person name="Priyono X."/>
            <person name="Rigoreau M."/>
            <person name="Rouard M."/>
            <person name="Rozas J."/>
            <person name="Tranchant-Dubreuil C."/>
            <person name="VanBuren R."/>
            <person name="Zhang Q."/>
            <person name="Andrade A.C."/>
            <person name="Argout X."/>
            <person name="Bertrand B."/>
            <person name="de Kochko A."/>
            <person name="Graziosi G."/>
            <person name="Henry R.J."/>
            <person name="Jayarama X."/>
            <person name="Ming R."/>
            <person name="Nagai C."/>
            <person name="Rounsley S."/>
            <person name="Sankoff D."/>
            <person name="Giuliano G."/>
            <person name="Albert V.A."/>
            <person name="Wincker P."/>
            <person name="Lashermes P."/>
        </authorList>
    </citation>
    <scope>NUCLEOTIDE SEQUENCE [LARGE SCALE GENOMIC DNA]</scope>
    <source>
        <strain evidence="7">cv. DH200-94</strain>
    </source>
</reference>
<dbReference type="InterPro" id="IPR044861">
    <property type="entry name" value="IPNS-like_FE2OG_OXY"/>
</dbReference>
<dbReference type="Proteomes" id="UP000295252">
    <property type="component" value="Chromosome I"/>
</dbReference>
<keyword evidence="4" id="KW-0560">Oxidoreductase</keyword>
<dbReference type="SUPFAM" id="SSF51197">
    <property type="entry name" value="Clavaminate synthase-like"/>
    <property type="match status" value="1"/>
</dbReference>
<evidence type="ECO:0000259" key="5">
    <source>
        <dbReference type="PROSITE" id="PS51471"/>
    </source>
</evidence>
<proteinExistence type="inferred from homology"/>
<gene>
    <name evidence="6" type="ORF">GSCOC_T00016207001</name>
</gene>
<evidence type="ECO:0000313" key="6">
    <source>
        <dbReference type="EMBL" id="CDP03734.1"/>
    </source>
</evidence>
<keyword evidence="7" id="KW-1185">Reference proteome</keyword>
<dbReference type="GO" id="GO:0016706">
    <property type="term" value="F:2-oxoglutarate-dependent dioxygenase activity"/>
    <property type="evidence" value="ECO:0007669"/>
    <property type="project" value="UniProtKB-ARBA"/>
</dbReference>
<dbReference type="InterPro" id="IPR026992">
    <property type="entry name" value="DIOX_N"/>
</dbReference>